<evidence type="ECO:0000256" key="1">
    <source>
        <dbReference type="ARBA" id="ARBA00022801"/>
    </source>
</evidence>
<name>A0A518GUB4_9BACT</name>
<dbReference type="SUPFAM" id="SSF52738">
    <property type="entry name" value="Methylesterase CheB, C-terminal domain"/>
    <property type="match status" value="1"/>
</dbReference>
<feature type="active site" evidence="4">
    <location>
        <position position="131"/>
    </location>
</feature>
<dbReference type="GO" id="GO:0005737">
    <property type="term" value="C:cytoplasm"/>
    <property type="evidence" value="ECO:0007669"/>
    <property type="project" value="InterPro"/>
</dbReference>
<dbReference type="GO" id="GO:0006935">
    <property type="term" value="P:chemotaxis"/>
    <property type="evidence" value="ECO:0007669"/>
    <property type="project" value="UniProtKB-UniRule"/>
</dbReference>
<dbReference type="CDD" id="cd16433">
    <property type="entry name" value="CheB"/>
    <property type="match status" value="1"/>
</dbReference>
<dbReference type="GO" id="GO:0008984">
    <property type="term" value="F:protein-glutamate methylesterase activity"/>
    <property type="evidence" value="ECO:0007669"/>
    <property type="project" value="UniProtKB-EC"/>
</dbReference>
<sequence length="340" mass="36275">MPSRDIITIGASAGGVEALSTLVGGLPAGLPAAVFVVLHTSPHAASRLPTLLSMKGPLPAEHAEHGGPIRPGRIVVAPPDRHLIIRPESVELSRGPKENRTRPAIDPTFRSAARSFGGRVVGVVLSGTLGDGTAGLMAIKARGGTAIVQDPTEALFGDMPRSAIEHVGPHHVLGVGDMPRLLTQLAREPDPDFPGGSSMADDFEHDPETVRRDLEAQARDSRRDEPTTYSCPECGGTLWQFGEGAVAQFRCHVGHVYSPESFLVDLTDELEAALWRCVRMLTEKATISRQLAADARSRGKADQAARFEEQLDQDEAQIRQIRQSLLEAAPARAPLSASGN</sequence>
<protein>
    <recommendedName>
        <fullName evidence="2">protein-glutamate methylesterase</fullName>
        <ecNumber evidence="2">3.1.1.61</ecNumber>
    </recommendedName>
</protein>
<keyword evidence="4" id="KW-0145">Chemotaxis</keyword>
<reference evidence="7 8" key="1">
    <citation type="submission" date="2019-02" db="EMBL/GenBank/DDBJ databases">
        <title>Deep-cultivation of Planctomycetes and their phenomic and genomic characterization uncovers novel biology.</title>
        <authorList>
            <person name="Wiegand S."/>
            <person name="Jogler M."/>
            <person name="Boedeker C."/>
            <person name="Pinto D."/>
            <person name="Vollmers J."/>
            <person name="Rivas-Marin E."/>
            <person name="Kohn T."/>
            <person name="Peeters S.H."/>
            <person name="Heuer A."/>
            <person name="Rast P."/>
            <person name="Oberbeckmann S."/>
            <person name="Bunk B."/>
            <person name="Jeske O."/>
            <person name="Meyerdierks A."/>
            <person name="Storesund J.E."/>
            <person name="Kallscheuer N."/>
            <person name="Luecker S."/>
            <person name="Lage O.M."/>
            <person name="Pohl T."/>
            <person name="Merkel B.J."/>
            <person name="Hornburger P."/>
            <person name="Mueller R.-W."/>
            <person name="Bruemmer F."/>
            <person name="Labrenz M."/>
            <person name="Spormann A.M."/>
            <person name="Op den Camp H."/>
            <person name="Overmann J."/>
            <person name="Amann R."/>
            <person name="Jetten M.S.M."/>
            <person name="Mascher T."/>
            <person name="Medema M.H."/>
            <person name="Devos D.P."/>
            <person name="Kaster A.-K."/>
            <person name="Ovreas L."/>
            <person name="Rohde M."/>
            <person name="Galperin M.Y."/>
            <person name="Jogler C."/>
        </authorList>
    </citation>
    <scope>NUCLEOTIDE SEQUENCE [LARGE SCALE GENOMIC DNA]</scope>
    <source>
        <strain evidence="7 8">ElP</strain>
    </source>
</reference>
<keyword evidence="8" id="KW-1185">Reference proteome</keyword>
<proteinExistence type="predicted"/>
<dbReference type="InterPro" id="IPR011247">
    <property type="entry name" value="Chemotax_prot-Glu_Me-esterase"/>
</dbReference>
<evidence type="ECO:0000256" key="2">
    <source>
        <dbReference type="ARBA" id="ARBA00039140"/>
    </source>
</evidence>
<dbReference type="EMBL" id="CP036426">
    <property type="protein sequence ID" value="QDV32180.1"/>
    <property type="molecule type" value="Genomic_DNA"/>
</dbReference>
<comment type="catalytic activity">
    <reaction evidence="3">
        <text>[protein]-L-glutamate 5-O-methyl ester + H2O = L-glutamyl-[protein] + methanol + H(+)</text>
        <dbReference type="Rhea" id="RHEA:23236"/>
        <dbReference type="Rhea" id="RHEA-COMP:10208"/>
        <dbReference type="Rhea" id="RHEA-COMP:10311"/>
        <dbReference type="ChEBI" id="CHEBI:15377"/>
        <dbReference type="ChEBI" id="CHEBI:15378"/>
        <dbReference type="ChEBI" id="CHEBI:17790"/>
        <dbReference type="ChEBI" id="CHEBI:29973"/>
        <dbReference type="ChEBI" id="CHEBI:82795"/>
        <dbReference type="EC" id="3.1.1.61"/>
    </reaction>
</comment>
<feature type="domain" description="CheB-type methylesterase" evidence="6">
    <location>
        <begin position="1"/>
        <end position="189"/>
    </location>
</feature>
<dbReference type="KEGG" id="tpla:ElP_00030"/>
<dbReference type="PANTHER" id="PTHR42872">
    <property type="entry name" value="PROTEIN-GLUTAMATE METHYLESTERASE/PROTEIN-GLUTAMINE GLUTAMINASE"/>
    <property type="match status" value="1"/>
</dbReference>
<evidence type="ECO:0000256" key="3">
    <source>
        <dbReference type="ARBA" id="ARBA00048267"/>
    </source>
</evidence>
<evidence type="ECO:0000313" key="7">
    <source>
        <dbReference type="EMBL" id="QDV32180.1"/>
    </source>
</evidence>
<feature type="active site" evidence="4">
    <location>
        <position position="39"/>
    </location>
</feature>
<dbReference type="GO" id="GO:0000156">
    <property type="term" value="F:phosphorelay response regulator activity"/>
    <property type="evidence" value="ECO:0007669"/>
    <property type="project" value="InterPro"/>
</dbReference>
<keyword evidence="1 4" id="KW-0378">Hydrolase</keyword>
<dbReference type="AlphaFoldDB" id="A0A518GUB4"/>
<dbReference type="Pfam" id="PF01339">
    <property type="entry name" value="CheB_methylest"/>
    <property type="match status" value="1"/>
</dbReference>
<feature type="region of interest" description="Disordered" evidence="5">
    <location>
        <begin position="186"/>
        <end position="208"/>
    </location>
</feature>
<evidence type="ECO:0000313" key="8">
    <source>
        <dbReference type="Proteomes" id="UP000317835"/>
    </source>
</evidence>
<dbReference type="PROSITE" id="PS50122">
    <property type="entry name" value="CHEB"/>
    <property type="match status" value="1"/>
</dbReference>
<dbReference type="PANTHER" id="PTHR42872:SF6">
    <property type="entry name" value="PROTEIN-GLUTAMATE METHYLESTERASE_PROTEIN-GLUTAMINE GLUTAMINASE"/>
    <property type="match status" value="1"/>
</dbReference>
<dbReference type="Proteomes" id="UP000317835">
    <property type="component" value="Chromosome"/>
</dbReference>
<dbReference type="OrthoDB" id="9793421at2"/>
<dbReference type="InterPro" id="IPR000673">
    <property type="entry name" value="Sig_transdc_resp-reg_Me-estase"/>
</dbReference>
<dbReference type="PIRSF" id="PIRSF036461">
    <property type="entry name" value="Chmtx_methlestr"/>
    <property type="match status" value="1"/>
</dbReference>
<evidence type="ECO:0000256" key="4">
    <source>
        <dbReference type="PROSITE-ProRule" id="PRU00050"/>
    </source>
</evidence>
<organism evidence="7 8">
    <name type="scientific">Tautonia plasticadhaerens</name>
    <dbReference type="NCBI Taxonomy" id="2527974"/>
    <lineage>
        <taxon>Bacteria</taxon>
        <taxon>Pseudomonadati</taxon>
        <taxon>Planctomycetota</taxon>
        <taxon>Planctomycetia</taxon>
        <taxon>Isosphaerales</taxon>
        <taxon>Isosphaeraceae</taxon>
        <taxon>Tautonia</taxon>
    </lineage>
</organism>
<dbReference type="EC" id="3.1.1.61" evidence="2"/>
<accession>A0A518GUB4</accession>
<evidence type="ECO:0000256" key="5">
    <source>
        <dbReference type="SAM" id="MobiDB-lite"/>
    </source>
</evidence>
<gene>
    <name evidence="7" type="primary">cheB_1</name>
    <name evidence="7" type="ORF">ElP_00030</name>
</gene>
<feature type="active site" evidence="4">
    <location>
        <position position="12"/>
    </location>
</feature>
<dbReference type="InterPro" id="IPR035909">
    <property type="entry name" value="CheB_C"/>
</dbReference>
<dbReference type="RefSeq" id="WP_145266040.1">
    <property type="nucleotide sequence ID" value="NZ_CP036426.1"/>
</dbReference>
<evidence type="ECO:0000259" key="6">
    <source>
        <dbReference type="PROSITE" id="PS50122"/>
    </source>
</evidence>
<dbReference type="Gene3D" id="3.40.50.180">
    <property type="entry name" value="Methylesterase CheB, C-terminal domain"/>
    <property type="match status" value="1"/>
</dbReference>